<feature type="binding site" evidence="2">
    <location>
        <position position="68"/>
    </location>
    <ligand>
        <name>Mn(2+)</name>
        <dbReference type="ChEBI" id="CHEBI:29035"/>
        <label>1</label>
    </ligand>
</feature>
<reference evidence="3" key="2">
    <citation type="journal article" date="2021" name="PeerJ">
        <title>Extensive microbial diversity within the chicken gut microbiome revealed by metagenomics and culture.</title>
        <authorList>
            <person name="Gilroy R."/>
            <person name="Ravi A."/>
            <person name="Getino M."/>
            <person name="Pursley I."/>
            <person name="Horton D.L."/>
            <person name="Alikhan N.F."/>
            <person name="Baker D."/>
            <person name="Gharbi K."/>
            <person name="Hall N."/>
            <person name="Watson M."/>
            <person name="Adriaenssens E.M."/>
            <person name="Foster-Nyarko E."/>
            <person name="Jarju S."/>
            <person name="Secka A."/>
            <person name="Antonio M."/>
            <person name="Oren A."/>
            <person name="Chaudhuri R.R."/>
            <person name="La Ragione R."/>
            <person name="Hildebrand F."/>
            <person name="Pallen M.J."/>
        </authorList>
    </citation>
    <scope>NUCLEOTIDE SEQUENCE</scope>
    <source>
        <strain evidence="3">ChiW17-6978</strain>
    </source>
</reference>
<accession>A0A9D1GQD6</accession>
<dbReference type="EMBL" id="DVLF01000065">
    <property type="protein sequence ID" value="HIT49777.1"/>
    <property type="molecule type" value="Genomic_DNA"/>
</dbReference>
<feature type="binding site" evidence="2">
    <location>
        <position position="169"/>
    </location>
    <ligand>
        <name>Mn(2+)</name>
        <dbReference type="ChEBI" id="CHEBI:29035"/>
        <label>1</label>
    </ligand>
</feature>
<evidence type="ECO:0000313" key="3">
    <source>
        <dbReference type="EMBL" id="HIT49777.1"/>
    </source>
</evidence>
<evidence type="ECO:0000256" key="1">
    <source>
        <dbReference type="ARBA" id="ARBA00007644"/>
    </source>
</evidence>
<dbReference type="InterPro" id="IPR012347">
    <property type="entry name" value="Ferritin-like"/>
</dbReference>
<evidence type="ECO:0000256" key="2">
    <source>
        <dbReference type="PIRSR" id="PIRSR607760-1"/>
    </source>
</evidence>
<feature type="binding site" evidence="2">
    <location>
        <position position="35"/>
    </location>
    <ligand>
        <name>Mn(2+)</name>
        <dbReference type="ChEBI" id="CHEBI:29035"/>
        <label>1</label>
    </ligand>
</feature>
<sequence>MWEYKKVLEFPVSISKRNLSFAKEVVTAIGGPGGELAAAIRYFMQAPTMPDKIGQNLLVEIATEEMGHVEILVALIKGLTQGATIDEIKAAGFDPIYADHGLGIYPTNATGDPFTVAYIASSGDPITDLNENLAAEAKARAGYEHLMDLTDDPEILGPLSFLRQREIIHYQRFAEALKHYQEIFKVYQ</sequence>
<comment type="similarity">
    <text evidence="1">Belongs to the manganese catalase family.</text>
</comment>
<evidence type="ECO:0000313" key="4">
    <source>
        <dbReference type="Proteomes" id="UP000886758"/>
    </source>
</evidence>
<keyword evidence="2" id="KW-0464">Manganese</keyword>
<dbReference type="AlphaFoldDB" id="A0A9D1GQD6"/>
<protein>
    <submittedName>
        <fullName evidence="3">Manganese catalase family protein</fullName>
    </submittedName>
</protein>
<dbReference type="SUPFAM" id="SSF47240">
    <property type="entry name" value="Ferritin-like"/>
    <property type="match status" value="1"/>
</dbReference>
<feature type="binding site" evidence="2">
    <location>
        <position position="65"/>
    </location>
    <ligand>
        <name>Mn(2+)</name>
        <dbReference type="ChEBI" id="CHEBI:29035"/>
        <label>1</label>
    </ligand>
</feature>
<gene>
    <name evidence="3" type="ORF">IAD46_02000</name>
</gene>
<dbReference type="InterPro" id="IPR007760">
    <property type="entry name" value="Mn_catalase"/>
</dbReference>
<organism evidence="3 4">
    <name type="scientific">Candidatus Pelethenecus faecipullorum</name>
    <dbReference type="NCBI Taxonomy" id="2840900"/>
    <lineage>
        <taxon>Bacteria</taxon>
        <taxon>Bacillati</taxon>
        <taxon>Mycoplasmatota</taxon>
        <taxon>Mollicutes</taxon>
        <taxon>Candidatus Pelethenecus</taxon>
    </lineage>
</organism>
<comment type="cofactor">
    <cofactor evidence="2">
        <name>Mn(2+)</name>
        <dbReference type="ChEBI" id="CHEBI:29035"/>
    </cofactor>
    <text evidence="2">Binds 2 manganese ions per subunit.</text>
</comment>
<reference evidence="3" key="1">
    <citation type="submission" date="2020-10" db="EMBL/GenBank/DDBJ databases">
        <authorList>
            <person name="Gilroy R."/>
        </authorList>
    </citation>
    <scope>NUCLEOTIDE SEQUENCE</scope>
    <source>
        <strain evidence="3">ChiW17-6978</strain>
    </source>
</reference>
<dbReference type="Proteomes" id="UP000886758">
    <property type="component" value="Unassembled WGS sequence"/>
</dbReference>
<keyword evidence="2" id="KW-0479">Metal-binding</keyword>
<dbReference type="Pfam" id="PF05067">
    <property type="entry name" value="Mn_catalase"/>
    <property type="match status" value="1"/>
</dbReference>
<dbReference type="GO" id="GO:0046872">
    <property type="term" value="F:metal ion binding"/>
    <property type="evidence" value="ECO:0007669"/>
    <property type="project" value="UniProtKB-KW"/>
</dbReference>
<comment type="caution">
    <text evidence="3">The sequence shown here is derived from an EMBL/GenBank/DDBJ whole genome shotgun (WGS) entry which is preliminary data.</text>
</comment>
<feature type="binding site" evidence="2">
    <location>
        <position position="136"/>
    </location>
    <ligand>
        <name>Mn(2+)</name>
        <dbReference type="ChEBI" id="CHEBI:29035"/>
        <label>1</label>
    </ligand>
</feature>
<dbReference type="Gene3D" id="1.20.1260.10">
    <property type="match status" value="1"/>
</dbReference>
<dbReference type="InterPro" id="IPR009078">
    <property type="entry name" value="Ferritin-like_SF"/>
</dbReference>
<proteinExistence type="inferred from homology"/>
<name>A0A9D1GQD6_9MOLU</name>